<sequence length="368" mass="41610">MMKEDSISNLQLIYLVILTQIGTRVLILPYDEAKYAGNHGWLAVLLGGFAAQIGIMLIWWLGKRYPTQNIFQYLQSSVGRPIGAALTLLYALYFTYSACVVTLIYLEILNRWVMVKTPWWVLLLLFLLASGYAAMSSLRVLTFISQSLVSILVVSYLLVLFSGIKQSEFSNLLPLWQHTQGSSFVQGIFQGFSACLGYDLLLYAFPYVRGHSNKKILGAMTWANGLTTLYYFTVVLICSLSFTPEQLSIVPEPIVFILKQYDWQLFQSIDIVFIVFWFTILSATVYVYLFLAGKAMSHIGKGHKGNHVRWVIIITVICYAIGIWFPDKKVITLIGGTPYRISSIMCVVAIPLLLLIVSHISSLRRRHA</sequence>
<feature type="transmembrane region" description="Helical" evidence="8">
    <location>
        <begin position="147"/>
        <end position="164"/>
    </location>
</feature>
<evidence type="ECO:0000256" key="6">
    <source>
        <dbReference type="ARBA" id="ARBA00022989"/>
    </source>
</evidence>
<feature type="transmembrane region" description="Helical" evidence="8">
    <location>
        <begin position="184"/>
        <end position="205"/>
    </location>
</feature>
<dbReference type="InterPro" id="IPR004761">
    <property type="entry name" value="Spore_GerAB"/>
</dbReference>
<evidence type="ECO:0000256" key="1">
    <source>
        <dbReference type="ARBA" id="ARBA00004141"/>
    </source>
</evidence>
<evidence type="ECO:0000256" key="2">
    <source>
        <dbReference type="ARBA" id="ARBA00007998"/>
    </source>
</evidence>
<comment type="caution">
    <text evidence="9">The sequence shown here is derived from an EMBL/GenBank/DDBJ whole genome shotgun (WGS) entry which is preliminary data.</text>
</comment>
<dbReference type="Pfam" id="PF03845">
    <property type="entry name" value="Spore_permease"/>
    <property type="match status" value="1"/>
</dbReference>
<protein>
    <submittedName>
        <fullName evidence="9">Spore germination protein (Amino acid permease)</fullName>
    </submittedName>
</protein>
<dbReference type="Gene3D" id="1.20.1740.10">
    <property type="entry name" value="Amino acid/polyamine transporter I"/>
    <property type="match status" value="1"/>
</dbReference>
<feature type="transmembrane region" description="Helical" evidence="8">
    <location>
        <begin position="307"/>
        <end position="325"/>
    </location>
</feature>
<keyword evidence="3" id="KW-0813">Transport</keyword>
<dbReference type="NCBIfam" id="TIGR00912">
    <property type="entry name" value="2A0309"/>
    <property type="match status" value="1"/>
</dbReference>
<feature type="transmembrane region" description="Helical" evidence="8">
    <location>
        <begin position="271"/>
        <end position="291"/>
    </location>
</feature>
<feature type="transmembrane region" description="Helical" evidence="8">
    <location>
        <begin position="82"/>
        <end position="106"/>
    </location>
</feature>
<feature type="transmembrane region" description="Helical" evidence="8">
    <location>
        <begin position="337"/>
        <end position="357"/>
    </location>
</feature>
<evidence type="ECO:0000256" key="7">
    <source>
        <dbReference type="ARBA" id="ARBA00023136"/>
    </source>
</evidence>
<evidence type="ECO:0000256" key="5">
    <source>
        <dbReference type="ARBA" id="ARBA00022692"/>
    </source>
</evidence>
<dbReference type="EMBL" id="JAVDSB010000002">
    <property type="protein sequence ID" value="MDR6550625.1"/>
    <property type="molecule type" value="Genomic_DNA"/>
</dbReference>
<feature type="transmembrane region" description="Helical" evidence="8">
    <location>
        <begin position="12"/>
        <end position="30"/>
    </location>
</feature>
<evidence type="ECO:0000313" key="10">
    <source>
        <dbReference type="Proteomes" id="UP001267290"/>
    </source>
</evidence>
<keyword evidence="4" id="KW-0309">Germination</keyword>
<organism evidence="9 10">
    <name type="scientific">Paenibacillus qinlingensis</name>
    <dbReference type="NCBI Taxonomy" id="1837343"/>
    <lineage>
        <taxon>Bacteria</taxon>
        <taxon>Bacillati</taxon>
        <taxon>Bacillota</taxon>
        <taxon>Bacilli</taxon>
        <taxon>Bacillales</taxon>
        <taxon>Paenibacillaceae</taxon>
        <taxon>Paenibacillus</taxon>
    </lineage>
</organism>
<proteinExistence type="inferred from homology"/>
<dbReference type="Proteomes" id="UP001267290">
    <property type="component" value="Unassembled WGS sequence"/>
</dbReference>
<keyword evidence="6 8" id="KW-1133">Transmembrane helix</keyword>
<keyword evidence="5 8" id="KW-0812">Transmembrane</keyword>
<dbReference type="RefSeq" id="WP_310225607.1">
    <property type="nucleotide sequence ID" value="NZ_JAVDSB010000002.1"/>
</dbReference>
<feature type="transmembrane region" description="Helical" evidence="8">
    <location>
        <begin position="118"/>
        <end position="135"/>
    </location>
</feature>
<keyword evidence="10" id="KW-1185">Reference proteome</keyword>
<evidence type="ECO:0000256" key="3">
    <source>
        <dbReference type="ARBA" id="ARBA00022448"/>
    </source>
</evidence>
<evidence type="ECO:0000256" key="8">
    <source>
        <dbReference type="SAM" id="Phobius"/>
    </source>
</evidence>
<accession>A0ABU1NT45</accession>
<name>A0ABU1NT45_9BACL</name>
<comment type="subcellular location">
    <subcellularLocation>
        <location evidence="1">Membrane</location>
        <topology evidence="1">Multi-pass membrane protein</topology>
    </subcellularLocation>
</comment>
<dbReference type="PANTHER" id="PTHR34975:SF2">
    <property type="entry name" value="SPORE GERMINATION PROTEIN A2"/>
    <property type="match status" value="1"/>
</dbReference>
<reference evidence="9 10" key="1">
    <citation type="submission" date="2023-07" db="EMBL/GenBank/DDBJ databases">
        <title>Sorghum-associated microbial communities from plants grown in Nebraska, USA.</title>
        <authorList>
            <person name="Schachtman D."/>
        </authorList>
    </citation>
    <scope>NUCLEOTIDE SEQUENCE [LARGE SCALE GENOMIC DNA]</scope>
    <source>
        <strain evidence="9 10">CC258</strain>
    </source>
</reference>
<keyword evidence="7 8" id="KW-0472">Membrane</keyword>
<comment type="similarity">
    <text evidence="2">Belongs to the amino acid-polyamine-organocation (APC) superfamily. Spore germination protein (SGP) (TC 2.A.3.9) family.</text>
</comment>
<evidence type="ECO:0000313" key="9">
    <source>
        <dbReference type="EMBL" id="MDR6550625.1"/>
    </source>
</evidence>
<gene>
    <name evidence="9" type="ORF">J2736_001812</name>
</gene>
<feature type="transmembrane region" description="Helical" evidence="8">
    <location>
        <begin position="42"/>
        <end position="61"/>
    </location>
</feature>
<dbReference type="PANTHER" id="PTHR34975">
    <property type="entry name" value="SPORE GERMINATION PROTEIN A2"/>
    <property type="match status" value="1"/>
</dbReference>
<feature type="transmembrane region" description="Helical" evidence="8">
    <location>
        <begin position="217"/>
        <end position="242"/>
    </location>
</feature>
<evidence type="ECO:0000256" key="4">
    <source>
        <dbReference type="ARBA" id="ARBA00022544"/>
    </source>
</evidence>